<evidence type="ECO:0000256" key="1">
    <source>
        <dbReference type="SAM" id="MobiDB-lite"/>
    </source>
</evidence>
<accession>A0A1G4HG98</accession>
<name>A0A1G4HG98_PLAVI</name>
<dbReference type="Pfam" id="PF05795">
    <property type="entry name" value="Plasmodium_Vir"/>
    <property type="match status" value="1"/>
</dbReference>
<dbReference type="AlphaFoldDB" id="A0A1G4HG98"/>
<proteinExistence type="predicted"/>
<dbReference type="VEuPathDB" id="PlasmoDB:PVW1_070006600"/>
<reference evidence="3 4" key="1">
    <citation type="submission" date="2016-07" db="EMBL/GenBank/DDBJ databases">
        <authorList>
            <consortium name="Pathogen Informatics"/>
        </authorList>
    </citation>
    <scope>NUCLEOTIDE SEQUENCE [LARGE SCALE GENOMIC DNA]</scope>
</reference>
<keyword evidence="2" id="KW-0812">Transmembrane</keyword>
<protein>
    <submittedName>
        <fullName evidence="3">VIR protein</fullName>
    </submittedName>
</protein>
<organism evidence="3 4">
    <name type="scientific">Plasmodium vivax</name>
    <name type="common">malaria parasite P. vivax</name>
    <dbReference type="NCBI Taxonomy" id="5855"/>
    <lineage>
        <taxon>Eukaryota</taxon>
        <taxon>Sar</taxon>
        <taxon>Alveolata</taxon>
        <taxon>Apicomplexa</taxon>
        <taxon>Aconoidasida</taxon>
        <taxon>Haemosporida</taxon>
        <taxon>Plasmodiidae</taxon>
        <taxon>Plasmodium</taxon>
        <taxon>Plasmodium (Plasmodium)</taxon>
    </lineage>
</organism>
<dbReference type="VEuPathDB" id="PlasmoDB:PVP01_1148700"/>
<dbReference type="InterPro" id="IPR008780">
    <property type="entry name" value="Plasmodium_Vir"/>
</dbReference>
<dbReference type="Proteomes" id="UP000305196">
    <property type="component" value="Chromosome 11"/>
</dbReference>
<evidence type="ECO:0000313" key="3">
    <source>
        <dbReference type="EMBL" id="SCO73853.1"/>
    </source>
</evidence>
<feature type="transmembrane region" description="Helical" evidence="2">
    <location>
        <begin position="380"/>
        <end position="400"/>
    </location>
</feature>
<dbReference type="VEuPathDB" id="PlasmoDB:PVX_124705"/>
<dbReference type="VEuPathDB" id="PlasmoDB:PVPAM_110053500"/>
<evidence type="ECO:0000256" key="2">
    <source>
        <dbReference type="SAM" id="Phobius"/>
    </source>
</evidence>
<feature type="compositionally biased region" description="Polar residues" evidence="1">
    <location>
        <begin position="265"/>
        <end position="278"/>
    </location>
</feature>
<keyword evidence="2" id="KW-1133">Transmembrane helix</keyword>
<feature type="region of interest" description="Disordered" evidence="1">
    <location>
        <begin position="263"/>
        <end position="329"/>
    </location>
</feature>
<gene>
    <name evidence="3" type="ORF">PVC01_110054300</name>
</gene>
<keyword evidence="2" id="KW-0472">Membrane</keyword>
<feature type="compositionally biased region" description="Low complexity" evidence="1">
    <location>
        <begin position="299"/>
        <end position="313"/>
    </location>
</feature>
<dbReference type="EMBL" id="LT615266">
    <property type="protein sequence ID" value="SCO73853.1"/>
    <property type="molecule type" value="Genomic_DNA"/>
</dbReference>
<evidence type="ECO:0000313" key="4">
    <source>
        <dbReference type="Proteomes" id="UP000305196"/>
    </source>
</evidence>
<sequence>MAQPSNADLEKALQDLKLNNIYETFFVKNKTSQFDSLCSTLSSHEKKYAGVKELCSKLVLFSEKIAEHKNATERINYCTYLPYWLYGEVGKIYKEKPSEQFGKIPFVKDLIKAREEANKKIPNFKCTSHFDEKASLDELIKRKISYIYLNKYDEIKQNVNANTKDKCNSYVTYLNYIDSLYKKYKNSDCNVSFFTPTPKYADCSYSAKYDPKDLIYKANQCKAKATGSSDTSFFGFLLGDSSPRQSANVKGAPTQAQARVANVDTKVSGTGKSLSADGSQRDKETKGLAGITVGGDGSRGLSSSTRSSGLESSVNKGGSARPGVEATRRDTALTGVGVPGQGVHTVREYASETSSDAAPAIITIPPSTLETVNEQSDSNYIRNIVMAAAIVGTVLFLIIYNRSSGLKSRFPKRKRKKKIFEHNYYEEYEKELARYESENESLDSQSDRYYLNYQSDQNSYY</sequence>